<comment type="caution">
    <text evidence="5">The sequence shown here is derived from an EMBL/GenBank/DDBJ whole genome shotgun (WGS) entry which is preliminary data.</text>
</comment>
<dbReference type="PRINTS" id="PR00463">
    <property type="entry name" value="EP450I"/>
</dbReference>
<gene>
    <name evidence="5" type="ORF">BaRGS_00018698</name>
</gene>
<proteinExistence type="inferred from homology"/>
<feature type="binding site" description="axial binding residue" evidence="4">
    <location>
        <position position="157"/>
    </location>
    <ligand>
        <name>heme</name>
        <dbReference type="ChEBI" id="CHEBI:30413"/>
    </ligand>
    <ligandPart>
        <name>Fe</name>
        <dbReference type="ChEBI" id="CHEBI:18248"/>
    </ligandPart>
</feature>
<reference evidence="5 6" key="1">
    <citation type="journal article" date="2023" name="Sci. Data">
        <title>Genome assembly of the Korean intertidal mud-creeper Batillaria attramentaria.</title>
        <authorList>
            <person name="Patra A.K."/>
            <person name="Ho P.T."/>
            <person name="Jun S."/>
            <person name="Lee S.J."/>
            <person name="Kim Y."/>
            <person name="Won Y.J."/>
        </authorList>
    </citation>
    <scope>NUCLEOTIDE SEQUENCE [LARGE SCALE GENOMIC DNA]</scope>
    <source>
        <strain evidence="5">Wonlab-2016</strain>
    </source>
</reference>
<dbReference type="EMBL" id="JACVVK020000131">
    <property type="protein sequence ID" value="KAK7489998.1"/>
    <property type="molecule type" value="Genomic_DNA"/>
</dbReference>
<keyword evidence="6" id="KW-1185">Reference proteome</keyword>
<dbReference type="PANTHER" id="PTHR24300">
    <property type="entry name" value="CYTOCHROME P450 508A4-RELATED"/>
    <property type="match status" value="1"/>
</dbReference>
<sequence>MSNLSDTHMVQMLTDIFGAGIDRSRATLDWALYCLAGHPDVQTLVQEEVDLVTGSRMPSLSDRGSLPYTEATLHEVMRIGTVAPFGLPHQTIRATSVGGYNIPKETTVVVNFWALHNDLDQWDHPELFRPQRFLDSQGRLAPKPNSWLPFSAGRRVCLRGEAVAKPELLLVLACIVKRFRVSLEPGAVFDPTPQNKMVNGVPKPYKIVVTDRRQC</sequence>
<dbReference type="AlphaFoldDB" id="A0ABD0KRU6"/>
<organism evidence="5 6">
    <name type="scientific">Batillaria attramentaria</name>
    <dbReference type="NCBI Taxonomy" id="370345"/>
    <lineage>
        <taxon>Eukaryota</taxon>
        <taxon>Metazoa</taxon>
        <taxon>Spiralia</taxon>
        <taxon>Lophotrochozoa</taxon>
        <taxon>Mollusca</taxon>
        <taxon>Gastropoda</taxon>
        <taxon>Caenogastropoda</taxon>
        <taxon>Sorbeoconcha</taxon>
        <taxon>Cerithioidea</taxon>
        <taxon>Batillariidae</taxon>
        <taxon>Batillaria</taxon>
    </lineage>
</organism>
<accession>A0ABD0KRU6</accession>
<evidence type="ECO:0000256" key="2">
    <source>
        <dbReference type="ARBA" id="ARBA00022723"/>
    </source>
</evidence>
<evidence type="ECO:0000256" key="3">
    <source>
        <dbReference type="ARBA" id="ARBA00023004"/>
    </source>
</evidence>
<keyword evidence="3 4" id="KW-0408">Iron</keyword>
<dbReference type="InterPro" id="IPR050182">
    <property type="entry name" value="Cytochrome_P450_fam2"/>
</dbReference>
<evidence type="ECO:0000256" key="1">
    <source>
        <dbReference type="ARBA" id="ARBA00010617"/>
    </source>
</evidence>
<dbReference type="PRINTS" id="PR00385">
    <property type="entry name" value="P450"/>
</dbReference>
<evidence type="ECO:0000313" key="6">
    <source>
        <dbReference type="Proteomes" id="UP001519460"/>
    </source>
</evidence>
<dbReference type="Proteomes" id="UP001519460">
    <property type="component" value="Unassembled WGS sequence"/>
</dbReference>
<dbReference type="InterPro" id="IPR002401">
    <property type="entry name" value="Cyt_P450_E_grp-I"/>
</dbReference>
<dbReference type="SUPFAM" id="SSF48264">
    <property type="entry name" value="Cytochrome P450"/>
    <property type="match status" value="1"/>
</dbReference>
<keyword evidence="4" id="KW-0349">Heme</keyword>
<dbReference type="Pfam" id="PF00067">
    <property type="entry name" value="p450"/>
    <property type="match status" value="1"/>
</dbReference>
<protein>
    <recommendedName>
        <fullName evidence="7">Cytochrome P450</fullName>
    </recommendedName>
</protein>
<evidence type="ECO:0008006" key="7">
    <source>
        <dbReference type="Google" id="ProtNLM"/>
    </source>
</evidence>
<evidence type="ECO:0000256" key="4">
    <source>
        <dbReference type="PIRSR" id="PIRSR602401-1"/>
    </source>
</evidence>
<dbReference type="InterPro" id="IPR001128">
    <property type="entry name" value="Cyt_P450"/>
</dbReference>
<evidence type="ECO:0000313" key="5">
    <source>
        <dbReference type="EMBL" id="KAK7489998.1"/>
    </source>
</evidence>
<comment type="cofactor">
    <cofactor evidence="4">
        <name>heme</name>
        <dbReference type="ChEBI" id="CHEBI:30413"/>
    </cofactor>
</comment>
<comment type="similarity">
    <text evidence="1">Belongs to the cytochrome P450 family.</text>
</comment>
<name>A0ABD0KRU6_9CAEN</name>
<dbReference type="Gene3D" id="1.10.630.10">
    <property type="entry name" value="Cytochrome P450"/>
    <property type="match status" value="1"/>
</dbReference>
<dbReference type="InterPro" id="IPR036396">
    <property type="entry name" value="Cyt_P450_sf"/>
</dbReference>
<keyword evidence="2 4" id="KW-0479">Metal-binding</keyword>
<dbReference type="PANTHER" id="PTHR24300:SF397">
    <property type="entry name" value="CYTOCHROME P450 2U1"/>
    <property type="match status" value="1"/>
</dbReference>
<dbReference type="GO" id="GO:0046872">
    <property type="term" value="F:metal ion binding"/>
    <property type="evidence" value="ECO:0007669"/>
    <property type="project" value="UniProtKB-KW"/>
</dbReference>